<dbReference type="PROSITE" id="PS51194">
    <property type="entry name" value="HELICASE_CTER"/>
    <property type="match status" value="1"/>
</dbReference>
<dbReference type="GO" id="GO:0019432">
    <property type="term" value="P:triglyceride biosynthetic process"/>
    <property type="evidence" value="ECO:0007669"/>
    <property type="project" value="UniProtKB-ARBA"/>
</dbReference>
<feature type="transmembrane region" description="Helical" evidence="7">
    <location>
        <begin position="20"/>
        <end position="42"/>
    </location>
</feature>
<dbReference type="CDD" id="cd18793">
    <property type="entry name" value="SF2_C_SNF"/>
    <property type="match status" value="1"/>
</dbReference>
<protein>
    <submittedName>
        <fullName evidence="10">Uncharacterized protein</fullName>
    </submittedName>
</protein>
<dbReference type="SMART" id="SM00487">
    <property type="entry name" value="DEXDc"/>
    <property type="match status" value="1"/>
</dbReference>
<dbReference type="SMART" id="SM00490">
    <property type="entry name" value="HELICc"/>
    <property type="match status" value="1"/>
</dbReference>
<feature type="transmembrane region" description="Helical" evidence="7">
    <location>
        <begin position="355"/>
        <end position="374"/>
    </location>
</feature>
<dbReference type="Pfam" id="PF00176">
    <property type="entry name" value="SNF2-rel_dom"/>
    <property type="match status" value="1"/>
</dbReference>
<sequence length="1451" mass="160898">MLRKDSLIPVFDWERDAADSIGQTVSVLRFMLCFFASVPVSIVFKQVPTAKGRHLYAALTGFALIYYPFGNGCLHSLGPILLTYLAMIVARPYCGMLAWLIDFSYLVYCHVASSSGTAWKEGHMDFTGAQMVLTLKVISAAVCYADGMRPEKDLNEYQRAHKLERLPSLFEFVSFTFSAGNLLSGPCFEIRDYLDYIARKGPWDPKNKVPSSTIPGIIRFIKAICCLGGHMYLLNFFPVSALEGEGFARSTFARKMLLVIVVPFVARLKYYFAWAVSEAGLIFQGFNFNGYDKAGKARWDRYSNTRIMQVELCTSLAQLPVHWNTCTGNFLRRYVYERLSKGDAAVYVTQVISGVWHGLFPGYGLFFLSSAIFIQASKLIFKYERDWSGAARNNWMWIAIKWTFTTVILNYCATAFLILDLWPTLALWRSVYFIGHVLMVGVVILGMVSPPRRPQDDMTVDLDLSDEEAQLLPTGGFTVTLGESVPCSPGVEFVKESPLPVKAAPRPLTEFAFARKGRLPLKPVDNSSQDSAPPLAARPEPSTKIPGRRRLVKRSQLDQEISLPETSRPSKRQHVCLDDDEDDDNHHHHHRSPEVTRHTAEVAEEALSGSAAACQEDEPIFVGEEIQPSEVDHVMRQCAEFSSNVQQKLAAITGYSCNDPGGGALVSIEMLQRTCGAAASFLKPYQLYGINWLAASQLAGITGGIVADEMGLGKTCQTICFLGALRELRKDHGPHLVVAPASLLENWAREIGRWCPAMKFVTYYGKDREQLRYELQSYRQQEGVVNSESDSEFEGSPSKPSHAESSPMGPEPTHSLPFDIMLTGYSLFERTGPAQTLDRVFLKSFLWSHMILDEGHAVKNAASGRSLRLRRLAEKSRRRIMLTGTPLQNDLHELRNLLLLLVPDIFGDAHAEQVPEDNEVAVPMMRNCLEPFILRRLKEDVAKQLVPKQHELSLLALTGSQCQLYNEAVAAFRKDLLKSDAAKKAAKPVQTLLKKVGKSRISNVFTHLRKIVQHPLLIRRIFTDDRLSKLALLAKNRGIFGEGCSYARILEELKDYSDHSLHNLACEHGPRFADFKLDLSGLLFKDSVKMQHLQKLLPQLRREGHRPLIFSQWTMVLDLLEVLLEHLGLAFLRLDGTTAVAERLQVCDMYNNPANGFFAMLLSTRAGGQGLNLTGADTVIMHDLDFNPQIDRQAEDRCHRLGQTRAVTVHKLVVKDTVDSGIYKSAQRKLQLDAAVLRNDTGPGDSEAPVNENAAMQQLLEGLLEPSAGGCASETPEPMSGPDAGAAAVDLLSIEPSEAEAADCGPSSGGDAARIATDLNPDHHDILLLKAGSCDGSWKSVEGMRGTGHNEARDNLCFNPCHHLAEVPAADCGTKCGMGGGGSTIQAWTTSKCVLMSNMSGSLYSLHQRVNGNGRMEVKHRVPLLTMLCLTFHMVYEKEASLINLVNITQN</sequence>
<organism evidence="10 11">
    <name type="scientific">Apatococcus fuscideae</name>
    <dbReference type="NCBI Taxonomy" id="2026836"/>
    <lineage>
        <taxon>Eukaryota</taxon>
        <taxon>Viridiplantae</taxon>
        <taxon>Chlorophyta</taxon>
        <taxon>core chlorophytes</taxon>
        <taxon>Trebouxiophyceae</taxon>
        <taxon>Chlorellales</taxon>
        <taxon>Chlorellaceae</taxon>
        <taxon>Apatococcus</taxon>
    </lineage>
</organism>
<name>A0AAW1T6B9_9CHLO</name>
<dbReference type="PANTHER" id="PTHR10799">
    <property type="entry name" value="SNF2/RAD54 HELICASE FAMILY"/>
    <property type="match status" value="1"/>
</dbReference>
<evidence type="ECO:0000256" key="4">
    <source>
        <dbReference type="ARBA" id="ARBA00022989"/>
    </source>
</evidence>
<dbReference type="EMBL" id="JALJOV010000384">
    <property type="protein sequence ID" value="KAK9864167.1"/>
    <property type="molecule type" value="Genomic_DNA"/>
</dbReference>
<evidence type="ECO:0000256" key="5">
    <source>
        <dbReference type="ARBA" id="ARBA00023136"/>
    </source>
</evidence>
<accession>A0AAW1T6B9</accession>
<feature type="domain" description="Helicase C-terminal" evidence="9">
    <location>
        <begin position="1092"/>
        <end position="1256"/>
    </location>
</feature>
<evidence type="ECO:0000259" key="9">
    <source>
        <dbReference type="PROSITE" id="PS51194"/>
    </source>
</evidence>
<evidence type="ECO:0000256" key="2">
    <source>
        <dbReference type="ARBA" id="ARBA00022692"/>
    </source>
</evidence>
<reference evidence="10 11" key="1">
    <citation type="journal article" date="2024" name="Nat. Commun.">
        <title>Phylogenomics reveals the evolutionary origins of lichenization in chlorophyte algae.</title>
        <authorList>
            <person name="Puginier C."/>
            <person name="Libourel C."/>
            <person name="Otte J."/>
            <person name="Skaloud P."/>
            <person name="Haon M."/>
            <person name="Grisel S."/>
            <person name="Petersen M."/>
            <person name="Berrin J.G."/>
            <person name="Delaux P.M."/>
            <person name="Dal Grande F."/>
            <person name="Keller J."/>
        </authorList>
    </citation>
    <scope>NUCLEOTIDE SEQUENCE [LARGE SCALE GENOMIC DNA]</scope>
    <source>
        <strain evidence="10 11">SAG 2523</strain>
    </source>
</reference>
<dbReference type="CDD" id="cd17919">
    <property type="entry name" value="DEXHc_Snf"/>
    <property type="match status" value="1"/>
</dbReference>
<dbReference type="InterPro" id="IPR014001">
    <property type="entry name" value="Helicase_ATP-bd"/>
</dbReference>
<dbReference type="InterPro" id="IPR038718">
    <property type="entry name" value="SNF2-like_sf"/>
</dbReference>
<dbReference type="Pfam" id="PF03062">
    <property type="entry name" value="MBOAT"/>
    <property type="match status" value="1"/>
</dbReference>
<keyword evidence="5 7" id="KW-0472">Membrane</keyword>
<feature type="domain" description="Helicase ATP-binding" evidence="8">
    <location>
        <begin position="695"/>
        <end position="904"/>
    </location>
</feature>
<evidence type="ECO:0000259" key="8">
    <source>
        <dbReference type="PROSITE" id="PS51192"/>
    </source>
</evidence>
<dbReference type="GO" id="GO:0016787">
    <property type="term" value="F:hydrolase activity"/>
    <property type="evidence" value="ECO:0007669"/>
    <property type="project" value="UniProtKB-KW"/>
</dbReference>
<dbReference type="InterPro" id="IPR027417">
    <property type="entry name" value="P-loop_NTPase"/>
</dbReference>
<comment type="subcellular location">
    <subcellularLocation>
        <location evidence="1">Membrane</location>
        <topology evidence="1">Multi-pass membrane protein</topology>
    </subcellularLocation>
</comment>
<dbReference type="Pfam" id="PF00271">
    <property type="entry name" value="Helicase_C"/>
    <property type="match status" value="1"/>
</dbReference>
<dbReference type="InterPro" id="IPR004299">
    <property type="entry name" value="MBOAT_fam"/>
</dbReference>
<dbReference type="InterPro" id="IPR001650">
    <property type="entry name" value="Helicase_C-like"/>
</dbReference>
<dbReference type="InterPro" id="IPR049730">
    <property type="entry name" value="SNF2/RAD54-like_C"/>
</dbReference>
<comment type="caution">
    <text evidence="10">The sequence shown here is derived from an EMBL/GenBank/DDBJ whole genome shotgun (WGS) entry which is preliminary data.</text>
</comment>
<keyword evidence="11" id="KW-1185">Reference proteome</keyword>
<feature type="region of interest" description="Disordered" evidence="6">
    <location>
        <begin position="520"/>
        <end position="598"/>
    </location>
</feature>
<keyword evidence="4 7" id="KW-1133">Transmembrane helix</keyword>
<evidence type="ECO:0000256" key="6">
    <source>
        <dbReference type="SAM" id="MobiDB-lite"/>
    </source>
</evidence>
<feature type="region of interest" description="Disordered" evidence="6">
    <location>
        <begin position="782"/>
        <end position="813"/>
    </location>
</feature>
<evidence type="ECO:0000313" key="10">
    <source>
        <dbReference type="EMBL" id="KAK9864167.1"/>
    </source>
</evidence>
<gene>
    <name evidence="10" type="ORF">WJX84_000212</name>
</gene>
<dbReference type="Gene3D" id="3.40.50.300">
    <property type="entry name" value="P-loop containing nucleotide triphosphate hydrolases"/>
    <property type="match status" value="1"/>
</dbReference>
<dbReference type="GO" id="GO:0005524">
    <property type="term" value="F:ATP binding"/>
    <property type="evidence" value="ECO:0007669"/>
    <property type="project" value="InterPro"/>
</dbReference>
<evidence type="ECO:0000256" key="7">
    <source>
        <dbReference type="SAM" id="Phobius"/>
    </source>
</evidence>
<dbReference type="InterPro" id="IPR000330">
    <property type="entry name" value="SNF2_N"/>
</dbReference>
<keyword evidence="3" id="KW-0378">Hydrolase</keyword>
<keyword evidence="2 7" id="KW-0812">Transmembrane</keyword>
<proteinExistence type="predicted"/>
<feature type="transmembrane region" description="Helical" evidence="7">
    <location>
        <begin position="395"/>
        <end position="419"/>
    </location>
</feature>
<dbReference type="SUPFAM" id="SSF52540">
    <property type="entry name" value="P-loop containing nucleoside triphosphate hydrolases"/>
    <property type="match status" value="2"/>
</dbReference>
<evidence type="ECO:0000313" key="11">
    <source>
        <dbReference type="Proteomes" id="UP001485043"/>
    </source>
</evidence>
<feature type="transmembrane region" description="Helical" evidence="7">
    <location>
        <begin position="431"/>
        <end position="448"/>
    </location>
</feature>
<dbReference type="GO" id="GO:0016020">
    <property type="term" value="C:membrane"/>
    <property type="evidence" value="ECO:0007669"/>
    <property type="project" value="UniProtKB-SubCell"/>
</dbReference>
<dbReference type="Proteomes" id="UP001485043">
    <property type="component" value="Unassembled WGS sequence"/>
</dbReference>
<dbReference type="Gene3D" id="3.40.50.10810">
    <property type="entry name" value="Tandem AAA-ATPase domain"/>
    <property type="match status" value="1"/>
</dbReference>
<dbReference type="PROSITE" id="PS51192">
    <property type="entry name" value="HELICASE_ATP_BIND_1"/>
    <property type="match status" value="1"/>
</dbReference>
<evidence type="ECO:0000256" key="1">
    <source>
        <dbReference type="ARBA" id="ARBA00004141"/>
    </source>
</evidence>
<evidence type="ECO:0000256" key="3">
    <source>
        <dbReference type="ARBA" id="ARBA00022801"/>
    </source>
</evidence>